<dbReference type="GO" id="GO:0003712">
    <property type="term" value="F:transcription coregulator activity"/>
    <property type="evidence" value="ECO:0007669"/>
    <property type="project" value="InterPro"/>
</dbReference>
<evidence type="ECO:0000256" key="4">
    <source>
        <dbReference type="ARBA" id="ARBA00023015"/>
    </source>
</evidence>
<dbReference type="Proteomes" id="UP000319257">
    <property type="component" value="Unassembled WGS sequence"/>
</dbReference>
<dbReference type="Gene3D" id="2.40.320.10">
    <property type="entry name" value="Hypothetical Protein Pfu-838710-001"/>
    <property type="match status" value="1"/>
</dbReference>
<evidence type="ECO:0000256" key="8">
    <source>
        <dbReference type="RuleBase" id="RU364150"/>
    </source>
</evidence>
<dbReference type="Pfam" id="PF09637">
    <property type="entry name" value="Med18"/>
    <property type="match status" value="1"/>
</dbReference>
<comment type="subcellular location">
    <subcellularLocation>
        <location evidence="1 8">Nucleus</location>
    </subcellularLocation>
</comment>
<proteinExistence type="inferred from homology"/>
<dbReference type="GO" id="GO:0016592">
    <property type="term" value="C:mediator complex"/>
    <property type="evidence" value="ECO:0007669"/>
    <property type="project" value="InterPro"/>
</dbReference>
<evidence type="ECO:0000256" key="6">
    <source>
        <dbReference type="ARBA" id="ARBA00023242"/>
    </source>
</evidence>
<dbReference type="PANTHER" id="PTHR13321:SF2">
    <property type="entry name" value="MEDIATOR OF RNA POLYMERASE II TRANSCRIPTION SUBUNIT 18"/>
    <property type="match status" value="1"/>
</dbReference>
<dbReference type="OrthoDB" id="5348092at2759"/>
<evidence type="ECO:0000313" key="11">
    <source>
        <dbReference type="Proteomes" id="UP000319257"/>
    </source>
</evidence>
<dbReference type="InParanoid" id="A0A507AWI8"/>
<evidence type="ECO:0000256" key="9">
    <source>
        <dbReference type="SAM" id="MobiDB-lite"/>
    </source>
</evidence>
<evidence type="ECO:0000256" key="5">
    <source>
        <dbReference type="ARBA" id="ARBA00023163"/>
    </source>
</evidence>
<dbReference type="EMBL" id="SKBQ01000076">
    <property type="protein sequence ID" value="TPX08630.1"/>
    <property type="molecule type" value="Genomic_DNA"/>
</dbReference>
<dbReference type="STRING" id="1093900.A0A507AWI8"/>
<evidence type="ECO:0000256" key="7">
    <source>
        <dbReference type="ARBA" id="ARBA00032012"/>
    </source>
</evidence>
<dbReference type="GO" id="GO:0006369">
    <property type="term" value="P:termination of RNA polymerase II transcription"/>
    <property type="evidence" value="ECO:0007669"/>
    <property type="project" value="TreeGrafter"/>
</dbReference>
<keyword evidence="6 8" id="KW-0539">Nucleus</keyword>
<keyword evidence="5 8" id="KW-0804">Transcription</keyword>
<protein>
    <recommendedName>
        <fullName evidence="3 8">Mediator of RNA polymerase II transcription subunit 18</fullName>
    </recommendedName>
    <alternativeName>
        <fullName evidence="7 8">Mediator complex subunit 18</fullName>
    </alternativeName>
</protein>
<evidence type="ECO:0000256" key="2">
    <source>
        <dbReference type="ARBA" id="ARBA00009814"/>
    </source>
</evidence>
<name>A0A507AWI8_9PEZI</name>
<dbReference type="PANTHER" id="PTHR13321">
    <property type="entry name" value="MEDIATOR OF RNA POLYMERASE II TRANSCRIPTION, SUBUNIT 18"/>
    <property type="match status" value="1"/>
</dbReference>
<reference evidence="10 11" key="1">
    <citation type="submission" date="2019-06" db="EMBL/GenBank/DDBJ databases">
        <title>Draft genome sequence of the filamentous fungus Phialemoniopsis curvata isolated from diesel fuel.</title>
        <authorList>
            <person name="Varaljay V.A."/>
            <person name="Lyon W.J."/>
            <person name="Crouch A.L."/>
            <person name="Drake C.E."/>
            <person name="Hollomon J.M."/>
            <person name="Nadeau L.J."/>
            <person name="Nunn H.S."/>
            <person name="Stevenson B.S."/>
            <person name="Bojanowski C.L."/>
            <person name="Crookes-Goodson W.J."/>
        </authorList>
    </citation>
    <scope>NUCLEOTIDE SEQUENCE [LARGE SCALE GENOMIC DNA]</scope>
    <source>
        <strain evidence="10 11">D216</strain>
    </source>
</reference>
<organism evidence="10 11">
    <name type="scientific">Thyridium curvatum</name>
    <dbReference type="NCBI Taxonomy" id="1093900"/>
    <lineage>
        <taxon>Eukaryota</taxon>
        <taxon>Fungi</taxon>
        <taxon>Dikarya</taxon>
        <taxon>Ascomycota</taxon>
        <taxon>Pezizomycotina</taxon>
        <taxon>Sordariomycetes</taxon>
        <taxon>Sordariomycetidae</taxon>
        <taxon>Thyridiales</taxon>
        <taxon>Thyridiaceae</taxon>
        <taxon>Thyridium</taxon>
    </lineage>
</organism>
<comment type="similarity">
    <text evidence="2 8">Belongs to the Mediator complex subunit 18 family.</text>
</comment>
<comment type="function">
    <text evidence="8">Component of the Mediator complex, a coactivator involved in the regulated transcription of nearly all RNA polymerase II-dependent genes. Mediator functions as a bridge to convey information from gene-specific regulatory proteins to the basal RNA polymerase II transcription machinery. Mediator is recruited to promoters by direct interactions with regulatory proteins and serves as a scaffold for the assembly of a functional preinitiation complex with RNA polymerase II and the general transcription factors.</text>
</comment>
<dbReference type="GO" id="GO:0070847">
    <property type="term" value="C:core mediator complex"/>
    <property type="evidence" value="ECO:0007669"/>
    <property type="project" value="TreeGrafter"/>
</dbReference>
<comment type="caution">
    <text evidence="10">The sequence shown here is derived from an EMBL/GenBank/DDBJ whole genome shotgun (WGS) entry which is preliminary data.</text>
</comment>
<sequence length="275" mass="30987">MHELFLTAVIGSTDIDAATAVLQGLCGMNGWNNYQRVLFFSGPPQPRGLPGTRSIQPSPYGRQWTELKQHLTRQSYLLQARYEVSRSRDFGAQEDANGSPAGSSNLNATPGMLRWADLPDPTGNRPVTQRKKVDIPDQRNLLAILADNNHRFKSEMVEESFTYFRDNVEYSIIRYYRLPPNQAPDGSAQPLQILPPWEELSLVDQTGAWLLVAKNSVLEDNSPEKMQKAHDELMAIREELAGVFDFKAFDRRAHDTRVAQQSNNIPAPLPQTLRA</sequence>
<dbReference type="GO" id="GO:0006357">
    <property type="term" value="P:regulation of transcription by RNA polymerase II"/>
    <property type="evidence" value="ECO:0007669"/>
    <property type="project" value="InterPro"/>
</dbReference>
<accession>A0A507AWI8</accession>
<keyword evidence="11" id="KW-1185">Reference proteome</keyword>
<comment type="subunit">
    <text evidence="8">Component of the Mediator complex.</text>
</comment>
<evidence type="ECO:0000256" key="1">
    <source>
        <dbReference type="ARBA" id="ARBA00004123"/>
    </source>
</evidence>
<dbReference type="InterPro" id="IPR019095">
    <property type="entry name" value="Mediator_Med18"/>
</dbReference>
<evidence type="ECO:0000313" key="10">
    <source>
        <dbReference type="EMBL" id="TPX08630.1"/>
    </source>
</evidence>
<keyword evidence="4 8" id="KW-0805">Transcription regulation</keyword>
<evidence type="ECO:0000256" key="3">
    <source>
        <dbReference type="ARBA" id="ARBA00019612"/>
    </source>
</evidence>
<gene>
    <name evidence="8" type="primary">MED18</name>
    <name evidence="10" type="ORF">E0L32_009969</name>
</gene>
<feature type="region of interest" description="Disordered" evidence="9">
    <location>
        <begin position="91"/>
        <end position="110"/>
    </location>
</feature>
<keyword evidence="8" id="KW-0010">Activator</keyword>
<dbReference type="AlphaFoldDB" id="A0A507AWI8"/>